<dbReference type="SUPFAM" id="SSF103506">
    <property type="entry name" value="Mitochondrial carrier"/>
    <property type="match status" value="1"/>
</dbReference>
<dbReference type="PANTHER" id="PTHR10780">
    <property type="entry name" value="MITOCHONDRIAL CARRIER HOMOLOG"/>
    <property type="match status" value="1"/>
</dbReference>
<evidence type="ECO:0000256" key="5">
    <source>
        <dbReference type="ARBA" id="ARBA00022787"/>
    </source>
</evidence>
<keyword evidence="4" id="KW-0677">Repeat</keyword>
<keyword evidence="10" id="KW-0813">Transport</keyword>
<dbReference type="InterPro" id="IPR018108">
    <property type="entry name" value="MCP_transmembrane"/>
</dbReference>
<keyword evidence="6" id="KW-1133">Transmembrane helix</keyword>
<evidence type="ECO:0000256" key="10">
    <source>
        <dbReference type="RuleBase" id="RU000488"/>
    </source>
</evidence>
<organism evidence="11 12">
    <name type="scientific">Henosepilachna vigintioctopunctata</name>
    <dbReference type="NCBI Taxonomy" id="420089"/>
    <lineage>
        <taxon>Eukaryota</taxon>
        <taxon>Metazoa</taxon>
        <taxon>Ecdysozoa</taxon>
        <taxon>Arthropoda</taxon>
        <taxon>Hexapoda</taxon>
        <taxon>Insecta</taxon>
        <taxon>Pterygota</taxon>
        <taxon>Neoptera</taxon>
        <taxon>Endopterygota</taxon>
        <taxon>Coleoptera</taxon>
        <taxon>Polyphaga</taxon>
        <taxon>Cucujiformia</taxon>
        <taxon>Coccinelloidea</taxon>
        <taxon>Coccinellidae</taxon>
        <taxon>Epilachninae</taxon>
        <taxon>Epilachnini</taxon>
        <taxon>Henosepilachna</taxon>
    </lineage>
</organism>
<evidence type="ECO:0000256" key="1">
    <source>
        <dbReference type="ARBA" id="ARBA00004374"/>
    </source>
</evidence>
<evidence type="ECO:0000256" key="8">
    <source>
        <dbReference type="ARBA" id="ARBA00023136"/>
    </source>
</evidence>
<accession>A0AAW1TS46</accession>
<dbReference type="Gene3D" id="1.50.40.10">
    <property type="entry name" value="Mitochondrial carrier domain"/>
    <property type="match status" value="1"/>
</dbReference>
<gene>
    <name evidence="11" type="ORF">WA026_012858</name>
</gene>
<dbReference type="PANTHER" id="PTHR10780:SF18">
    <property type="entry name" value="LD43650P"/>
    <property type="match status" value="1"/>
</dbReference>
<evidence type="ECO:0000256" key="4">
    <source>
        <dbReference type="ARBA" id="ARBA00022737"/>
    </source>
</evidence>
<keyword evidence="5" id="KW-1000">Mitochondrion outer membrane</keyword>
<comment type="similarity">
    <text evidence="2 10">Belongs to the mitochondrial carrier (TC 2.A.29) family.</text>
</comment>
<evidence type="ECO:0000256" key="3">
    <source>
        <dbReference type="ARBA" id="ARBA00022692"/>
    </source>
</evidence>
<evidence type="ECO:0000256" key="9">
    <source>
        <dbReference type="PROSITE-ProRule" id="PRU00282"/>
    </source>
</evidence>
<keyword evidence="3 9" id="KW-0812">Transmembrane</keyword>
<keyword evidence="8 9" id="KW-0472">Membrane</keyword>
<dbReference type="EMBL" id="JARQZJ010000006">
    <property type="protein sequence ID" value="KAK9871485.1"/>
    <property type="molecule type" value="Genomic_DNA"/>
</dbReference>
<keyword evidence="7" id="KW-0496">Mitochondrion</keyword>
<dbReference type="GO" id="GO:0005741">
    <property type="term" value="C:mitochondrial outer membrane"/>
    <property type="evidence" value="ECO:0007669"/>
    <property type="project" value="UniProtKB-SubCell"/>
</dbReference>
<dbReference type="Proteomes" id="UP001431783">
    <property type="component" value="Unassembled WGS sequence"/>
</dbReference>
<sequence>MTEQDKKWSSYGFRILLSTVSHPFEYAKVLIQIGYEPIPPRPSTTFFGKPALKLPNIFEYVKHIKTVDGFSGCYRGLESKVCGSLLSAIATQKVIEYLEVHKNEEEDGVEDEDVEVARRKKFIRTIRNDILTRATTILVSQPFHVITVRMMAQFVGRELRYRGIFGSIGEIYRQNGILGFFSGLIPRLLGDILTVLMANSLTYAINTYVVEEKELQVYTSATMMFIATAVTYPFQVVSNCMAVTRSGLMAGSPPLMPHYGTWIDCWNDLSSRNQLKRGSSLIMRYYVGPQLSLRNEIIPKISTFKN</sequence>
<name>A0AAW1TS46_9CUCU</name>
<evidence type="ECO:0000313" key="11">
    <source>
        <dbReference type="EMBL" id="KAK9871485.1"/>
    </source>
</evidence>
<dbReference type="AlphaFoldDB" id="A0AAW1TS46"/>
<keyword evidence="12" id="KW-1185">Reference proteome</keyword>
<evidence type="ECO:0000256" key="7">
    <source>
        <dbReference type="ARBA" id="ARBA00023128"/>
    </source>
</evidence>
<comment type="subcellular location">
    <subcellularLocation>
        <location evidence="1">Mitochondrion outer membrane</location>
        <topology evidence="1">Multi-pass membrane protein</topology>
    </subcellularLocation>
</comment>
<evidence type="ECO:0000313" key="12">
    <source>
        <dbReference type="Proteomes" id="UP001431783"/>
    </source>
</evidence>
<feature type="repeat" description="Solcar" evidence="9">
    <location>
        <begin position="120"/>
        <end position="208"/>
    </location>
</feature>
<dbReference type="PROSITE" id="PS50920">
    <property type="entry name" value="SOLCAR"/>
    <property type="match status" value="1"/>
</dbReference>
<dbReference type="Pfam" id="PF00153">
    <property type="entry name" value="Mito_carr"/>
    <property type="match status" value="1"/>
</dbReference>
<comment type="caution">
    <text evidence="11">The sequence shown here is derived from an EMBL/GenBank/DDBJ whole genome shotgun (WGS) entry which is preliminary data.</text>
</comment>
<evidence type="ECO:0000256" key="6">
    <source>
        <dbReference type="ARBA" id="ARBA00022989"/>
    </source>
</evidence>
<dbReference type="InterPro" id="IPR023395">
    <property type="entry name" value="MCP_dom_sf"/>
</dbReference>
<protein>
    <submittedName>
        <fullName evidence="11">Uncharacterized protein</fullName>
    </submittedName>
</protein>
<proteinExistence type="inferred from homology"/>
<reference evidence="11 12" key="1">
    <citation type="submission" date="2023-03" db="EMBL/GenBank/DDBJ databases">
        <title>Genome insight into feeding habits of ladybird beetles.</title>
        <authorList>
            <person name="Li H.-S."/>
            <person name="Huang Y.-H."/>
            <person name="Pang H."/>
        </authorList>
    </citation>
    <scope>NUCLEOTIDE SEQUENCE [LARGE SCALE GENOMIC DNA]</scope>
    <source>
        <strain evidence="11">SYSU_2023b</strain>
        <tissue evidence="11">Whole body</tissue>
    </source>
</reference>
<evidence type="ECO:0000256" key="2">
    <source>
        <dbReference type="ARBA" id="ARBA00006375"/>
    </source>
</evidence>